<evidence type="ECO:0000313" key="5">
    <source>
        <dbReference type="EMBL" id="TQM58398.1"/>
    </source>
</evidence>
<dbReference type="InterPro" id="IPR020568">
    <property type="entry name" value="Ribosomal_Su5_D2-typ_SF"/>
</dbReference>
<dbReference type="NCBIfam" id="NF009377">
    <property type="entry name" value="PRK12740.1-1"/>
    <property type="match status" value="1"/>
</dbReference>
<dbReference type="GO" id="GO:0003924">
    <property type="term" value="F:GTPase activity"/>
    <property type="evidence" value="ECO:0007669"/>
    <property type="project" value="InterPro"/>
</dbReference>
<dbReference type="Gene3D" id="3.30.230.10">
    <property type="match status" value="1"/>
</dbReference>
<gene>
    <name evidence="5" type="ORF">FBY41_3765</name>
</gene>
<dbReference type="InterPro" id="IPR005225">
    <property type="entry name" value="Small_GTP-bd"/>
</dbReference>
<dbReference type="FunFam" id="3.30.230.10:FF:000003">
    <property type="entry name" value="Elongation factor G"/>
    <property type="match status" value="1"/>
</dbReference>
<dbReference type="EMBL" id="VFPM01000003">
    <property type="protein sequence ID" value="TQM58398.1"/>
    <property type="molecule type" value="Genomic_DNA"/>
</dbReference>
<keyword evidence="5" id="KW-0251">Elongation factor</keyword>
<feature type="domain" description="Elongation factor EFG" evidence="3">
    <location>
        <begin position="616"/>
        <end position="709"/>
    </location>
</feature>
<dbReference type="InterPro" id="IPR009000">
    <property type="entry name" value="Transl_B-barrel_sf"/>
</dbReference>
<dbReference type="InterPro" id="IPR005517">
    <property type="entry name" value="Transl_elong_EFG/EF2_IV"/>
</dbReference>
<feature type="domain" description="Translation elongation factor EFG/EF2" evidence="4">
    <location>
        <begin position="496"/>
        <end position="614"/>
    </location>
</feature>
<dbReference type="InterPro" id="IPR035649">
    <property type="entry name" value="EFG_V"/>
</dbReference>
<dbReference type="InterPro" id="IPR035647">
    <property type="entry name" value="EFG_III/V"/>
</dbReference>
<comment type="caution">
    <text evidence="5">The sequence shown here is derived from an EMBL/GenBank/DDBJ whole genome shotgun (WGS) entry which is preliminary data.</text>
</comment>
<dbReference type="CDD" id="cd01434">
    <property type="entry name" value="EFG_mtEFG1_IV"/>
    <property type="match status" value="1"/>
</dbReference>
<dbReference type="Gene3D" id="3.40.50.300">
    <property type="entry name" value="P-loop containing nucleotide triphosphate hydrolases"/>
    <property type="match status" value="1"/>
</dbReference>
<proteinExistence type="predicted"/>
<dbReference type="InterPro" id="IPR047872">
    <property type="entry name" value="EFG_IV"/>
</dbReference>
<dbReference type="Proteomes" id="UP000316747">
    <property type="component" value="Unassembled WGS sequence"/>
</dbReference>
<keyword evidence="1" id="KW-0547">Nucleotide-binding</keyword>
<evidence type="ECO:0000256" key="1">
    <source>
        <dbReference type="ARBA" id="ARBA00022741"/>
    </source>
</evidence>
<sequence>MTSETGRAAYGLLWTVVSEDKAGGMAKTPGRNDLPAAPNPASPQDIRNVVLVGPGGAGKTALFDALLAARVAGQRAAPTEHVRTTGLTVASFDTGAVTLNVLDTPGYPDFVGDLRAGLRAADAAVFVVSGADDIDRPVSLLWRECSAVGMPRAVVVTHLDQPRADFATTVETCRRTFGDARATHWPVVEDGEVTGVVGLLTGETSPEHDDARSALIESVIEESEDATLLDRYLEGETIDTEVLLADLRTAIAQGTFFPILPVAPLTGAGVEELLGIIERAFPDPTVHPLPAVTTPVGGVVTGVACDPSQPLVAEVVRTTTDPYVGRLSLVRVFAGTLRVDETVHVSGHLSDFVGHEVAGHPAHDDDERVGPLASPFVDTHRPRGTAIAGDIALVSKLTRAETSDTLSSLDRPAVVAPWVLPEPQLPVAIRAATKSDDDKLGGALQRLVAEDVTMRMEHSSETDQVVLWTMGQAHVDDLIGQLADRYGVTVTAEPYRTALRETFVRRCQVQGRHVKQSGGHGQYAVCSLEIEPLPRGAGFEFVDKVVGGAVPRQFIPSVEKGARMQLEKGLLTGHPVVDVRVTLTDGKAHSVDSSDVAFQTAAALALKEAANESTMALLEPIDRVHITVADDYLGAVMSDLRGRRGQVVGTEPADGMGPEGGWTVVHAEVPQAELSRYPIDLRSVSHGTGSFVREPLRHDLLPADKVKELLKT</sequence>
<dbReference type="GO" id="GO:0032790">
    <property type="term" value="P:ribosome disassembly"/>
    <property type="evidence" value="ECO:0007669"/>
    <property type="project" value="TreeGrafter"/>
</dbReference>
<keyword evidence="6" id="KW-1185">Reference proteome</keyword>
<dbReference type="Pfam" id="PF00679">
    <property type="entry name" value="EFG_C"/>
    <property type="match status" value="1"/>
</dbReference>
<evidence type="ECO:0000256" key="2">
    <source>
        <dbReference type="ARBA" id="ARBA00023134"/>
    </source>
</evidence>
<reference evidence="5 6" key="1">
    <citation type="submission" date="2019-06" db="EMBL/GenBank/DDBJ databases">
        <title>Genome sequencing of plant associated microbes to promote plant fitness in Sorghum bicolor and Oryza sativa.</title>
        <authorList>
            <person name="Coleman-Derr D."/>
        </authorList>
    </citation>
    <scope>NUCLEOTIDE SEQUENCE [LARGE SCALE GENOMIC DNA]</scope>
    <source>
        <strain evidence="5 6">KV-663</strain>
    </source>
</reference>
<dbReference type="InterPro" id="IPR041095">
    <property type="entry name" value="EFG_II"/>
</dbReference>
<dbReference type="Gene3D" id="3.30.70.240">
    <property type="match status" value="1"/>
</dbReference>
<dbReference type="InterPro" id="IPR014721">
    <property type="entry name" value="Ribsml_uS5_D2-typ_fold_subgr"/>
</dbReference>
<dbReference type="Gene3D" id="2.40.30.10">
    <property type="entry name" value="Translation factors"/>
    <property type="match status" value="1"/>
</dbReference>
<dbReference type="InterPro" id="IPR000640">
    <property type="entry name" value="EFG_V-like"/>
</dbReference>
<dbReference type="GO" id="GO:0003746">
    <property type="term" value="F:translation elongation factor activity"/>
    <property type="evidence" value="ECO:0007669"/>
    <property type="project" value="UniProtKB-KW"/>
</dbReference>
<dbReference type="Pfam" id="PF03764">
    <property type="entry name" value="EFG_IV"/>
    <property type="match status" value="1"/>
</dbReference>
<dbReference type="Gene3D" id="3.30.70.870">
    <property type="entry name" value="Elongation Factor G (Translational Gtpase), domain 3"/>
    <property type="match status" value="1"/>
</dbReference>
<dbReference type="NCBIfam" id="TIGR00231">
    <property type="entry name" value="small_GTP"/>
    <property type="match status" value="1"/>
</dbReference>
<protein>
    <submittedName>
        <fullName evidence="5">Translation elongation factor 2 (EF-2/EF-G)</fullName>
    </submittedName>
</protein>
<dbReference type="SMART" id="SM00889">
    <property type="entry name" value="EFG_IV"/>
    <property type="match status" value="1"/>
</dbReference>
<name>A0A543HJ84_9MICO</name>
<dbReference type="InterPro" id="IPR027417">
    <property type="entry name" value="P-loop_NTPase"/>
</dbReference>
<dbReference type="SUPFAM" id="SSF50447">
    <property type="entry name" value="Translation proteins"/>
    <property type="match status" value="1"/>
</dbReference>
<dbReference type="Pfam" id="PF14492">
    <property type="entry name" value="EFG_III"/>
    <property type="match status" value="1"/>
</dbReference>
<evidence type="ECO:0000259" key="3">
    <source>
        <dbReference type="SMART" id="SM00838"/>
    </source>
</evidence>
<dbReference type="SUPFAM" id="SSF52540">
    <property type="entry name" value="P-loop containing nucleoside triphosphate hydrolases"/>
    <property type="match status" value="1"/>
</dbReference>
<dbReference type="InterPro" id="IPR000795">
    <property type="entry name" value="T_Tr_GTP-bd_dom"/>
</dbReference>
<evidence type="ECO:0000259" key="4">
    <source>
        <dbReference type="SMART" id="SM00889"/>
    </source>
</evidence>
<accession>A0A543HJ84</accession>
<dbReference type="SMART" id="SM00838">
    <property type="entry name" value="EFG_C"/>
    <property type="match status" value="1"/>
</dbReference>
<organism evidence="5 6">
    <name type="scientific">Humibacillus xanthopallidus</name>
    <dbReference type="NCBI Taxonomy" id="412689"/>
    <lineage>
        <taxon>Bacteria</taxon>
        <taxon>Bacillati</taxon>
        <taxon>Actinomycetota</taxon>
        <taxon>Actinomycetes</taxon>
        <taxon>Micrococcales</taxon>
        <taxon>Intrasporangiaceae</taxon>
        <taxon>Humibacillus</taxon>
    </lineage>
</organism>
<dbReference type="PANTHER" id="PTHR43261:SF6">
    <property type="entry name" value="ELONGATION FACTOR G-LIKE PROTEIN"/>
    <property type="match status" value="1"/>
</dbReference>
<dbReference type="CDD" id="cd03713">
    <property type="entry name" value="EFG_mtEFG_C"/>
    <property type="match status" value="1"/>
</dbReference>
<keyword evidence="2" id="KW-0342">GTP-binding</keyword>
<dbReference type="GO" id="GO:0005525">
    <property type="term" value="F:GTP binding"/>
    <property type="evidence" value="ECO:0007669"/>
    <property type="project" value="UniProtKB-KW"/>
</dbReference>
<dbReference type="Pfam" id="PF00009">
    <property type="entry name" value="GTP_EFTU"/>
    <property type="match status" value="1"/>
</dbReference>
<dbReference type="SUPFAM" id="SSF54980">
    <property type="entry name" value="EF-G C-terminal domain-like"/>
    <property type="match status" value="2"/>
</dbReference>
<dbReference type="SUPFAM" id="SSF54211">
    <property type="entry name" value="Ribosomal protein S5 domain 2-like"/>
    <property type="match status" value="1"/>
</dbReference>
<dbReference type="FunFam" id="3.30.70.240:FF:000001">
    <property type="entry name" value="Elongation factor G"/>
    <property type="match status" value="1"/>
</dbReference>
<dbReference type="AlphaFoldDB" id="A0A543HJ84"/>
<dbReference type="PANTHER" id="PTHR43261">
    <property type="entry name" value="TRANSLATION ELONGATION FACTOR G-RELATED"/>
    <property type="match status" value="1"/>
</dbReference>
<keyword evidence="5" id="KW-0648">Protein biosynthesis</keyword>
<evidence type="ECO:0000313" key="6">
    <source>
        <dbReference type="Proteomes" id="UP000316747"/>
    </source>
</evidence>